<dbReference type="Pfam" id="PF07637">
    <property type="entry name" value="PSD5"/>
    <property type="match status" value="1"/>
</dbReference>
<evidence type="ECO:0000259" key="1">
    <source>
        <dbReference type="Pfam" id="PF07626"/>
    </source>
</evidence>
<evidence type="ECO:0000259" key="2">
    <source>
        <dbReference type="Pfam" id="PF07637"/>
    </source>
</evidence>
<feature type="domain" description="DUF1587" evidence="1">
    <location>
        <begin position="1"/>
        <end position="56"/>
    </location>
</feature>
<evidence type="ECO:0000313" key="3">
    <source>
        <dbReference type="EMBL" id="OQW99018.1"/>
    </source>
</evidence>
<dbReference type="InterPro" id="IPR013036">
    <property type="entry name" value="DUF1587"/>
</dbReference>
<accession>A0A1Y1Q814</accession>
<feature type="domain" description="DUF1595" evidence="2">
    <location>
        <begin position="75"/>
        <end position="131"/>
    </location>
</feature>
<sequence length="162" mass="18124">EYQNTVNDLLGLNLNLVNSLPDENQVGGFDNNIAQNQISSLRMDAYLTQAEKIAAQGVLESWNKIVPCTQQDTVCAKQFIQSFGKRTFRRPLTTAEVNTFATNFSGVAFKDAVEKTVMSMLVSPNFLYRTELGELQADGTYKLTPYEVASSLSYLFWGFNAR</sequence>
<gene>
    <name evidence="3" type="ORF">BWK73_51245</name>
</gene>
<dbReference type="EMBL" id="MTEJ01000720">
    <property type="protein sequence ID" value="OQW99018.1"/>
    <property type="molecule type" value="Genomic_DNA"/>
</dbReference>
<comment type="caution">
    <text evidence="3">The sequence shown here is derived from an EMBL/GenBank/DDBJ whole genome shotgun (WGS) entry which is preliminary data.</text>
</comment>
<proteinExistence type="predicted"/>
<evidence type="ECO:0000313" key="4">
    <source>
        <dbReference type="Proteomes" id="UP000192491"/>
    </source>
</evidence>
<evidence type="ECO:0008006" key="5">
    <source>
        <dbReference type="Google" id="ProtNLM"/>
    </source>
</evidence>
<dbReference type="InterPro" id="IPR013043">
    <property type="entry name" value="DUF1595"/>
</dbReference>
<protein>
    <recommendedName>
        <fullName evidence="5">DUF1595 domain-containing protein</fullName>
    </recommendedName>
</protein>
<dbReference type="Pfam" id="PF07626">
    <property type="entry name" value="PSD3"/>
    <property type="match status" value="1"/>
</dbReference>
<feature type="non-terminal residue" evidence="3">
    <location>
        <position position="1"/>
    </location>
</feature>
<organism evidence="3 4">
    <name type="scientific">Thiothrix lacustris</name>
    <dbReference type="NCBI Taxonomy" id="525917"/>
    <lineage>
        <taxon>Bacteria</taxon>
        <taxon>Pseudomonadati</taxon>
        <taxon>Pseudomonadota</taxon>
        <taxon>Gammaproteobacteria</taxon>
        <taxon>Thiotrichales</taxon>
        <taxon>Thiotrichaceae</taxon>
        <taxon>Thiothrix</taxon>
    </lineage>
</organism>
<dbReference type="Proteomes" id="UP000192491">
    <property type="component" value="Unassembled WGS sequence"/>
</dbReference>
<dbReference type="AlphaFoldDB" id="A0A1Y1Q814"/>
<reference evidence="3 4" key="1">
    <citation type="submission" date="2017-01" db="EMBL/GenBank/DDBJ databases">
        <title>Novel large sulfur bacteria in the metagenomes of groundwater-fed chemosynthetic microbial mats in the Lake Huron basin.</title>
        <authorList>
            <person name="Sharrar A.M."/>
            <person name="Flood B.E."/>
            <person name="Bailey J.V."/>
            <person name="Jones D.S."/>
            <person name="Biddanda B."/>
            <person name="Ruberg S.A."/>
            <person name="Marcus D.N."/>
            <person name="Dick G.J."/>
        </authorList>
    </citation>
    <scope>NUCLEOTIDE SEQUENCE [LARGE SCALE GENOMIC DNA]</scope>
    <source>
        <strain evidence="3">A8</strain>
    </source>
</reference>
<name>A0A1Y1Q814_9GAMM</name>